<name>A0A9D4GYM8_DREPO</name>
<reference evidence="1" key="1">
    <citation type="journal article" date="2019" name="bioRxiv">
        <title>The Genome of the Zebra Mussel, Dreissena polymorpha: A Resource for Invasive Species Research.</title>
        <authorList>
            <person name="McCartney M.A."/>
            <person name="Auch B."/>
            <person name="Kono T."/>
            <person name="Mallez S."/>
            <person name="Zhang Y."/>
            <person name="Obille A."/>
            <person name="Becker A."/>
            <person name="Abrahante J.E."/>
            <person name="Garbe J."/>
            <person name="Badalamenti J.P."/>
            <person name="Herman A."/>
            <person name="Mangelson H."/>
            <person name="Liachko I."/>
            <person name="Sullivan S."/>
            <person name="Sone E.D."/>
            <person name="Koren S."/>
            <person name="Silverstein K.A.T."/>
            <person name="Beckman K.B."/>
            <person name="Gohl D.M."/>
        </authorList>
    </citation>
    <scope>NUCLEOTIDE SEQUENCE</scope>
    <source>
        <strain evidence="1">Duluth1</strain>
        <tissue evidence="1">Whole animal</tissue>
    </source>
</reference>
<dbReference type="EMBL" id="JAIWYP010000005">
    <property type="protein sequence ID" value="KAH3824115.1"/>
    <property type="molecule type" value="Genomic_DNA"/>
</dbReference>
<proteinExistence type="predicted"/>
<keyword evidence="2" id="KW-1185">Reference proteome</keyword>
<protein>
    <submittedName>
        <fullName evidence="1">Uncharacterized protein</fullName>
    </submittedName>
</protein>
<evidence type="ECO:0000313" key="1">
    <source>
        <dbReference type="EMBL" id="KAH3824115.1"/>
    </source>
</evidence>
<dbReference type="Proteomes" id="UP000828390">
    <property type="component" value="Unassembled WGS sequence"/>
</dbReference>
<evidence type="ECO:0000313" key="2">
    <source>
        <dbReference type="Proteomes" id="UP000828390"/>
    </source>
</evidence>
<comment type="caution">
    <text evidence="1">The sequence shown here is derived from an EMBL/GenBank/DDBJ whole genome shotgun (WGS) entry which is preliminary data.</text>
</comment>
<accession>A0A9D4GYM8</accession>
<gene>
    <name evidence="1" type="ORF">DPMN_125943</name>
</gene>
<organism evidence="1 2">
    <name type="scientific">Dreissena polymorpha</name>
    <name type="common">Zebra mussel</name>
    <name type="synonym">Mytilus polymorpha</name>
    <dbReference type="NCBI Taxonomy" id="45954"/>
    <lineage>
        <taxon>Eukaryota</taxon>
        <taxon>Metazoa</taxon>
        <taxon>Spiralia</taxon>
        <taxon>Lophotrochozoa</taxon>
        <taxon>Mollusca</taxon>
        <taxon>Bivalvia</taxon>
        <taxon>Autobranchia</taxon>
        <taxon>Heteroconchia</taxon>
        <taxon>Euheterodonta</taxon>
        <taxon>Imparidentia</taxon>
        <taxon>Neoheterodontei</taxon>
        <taxon>Myida</taxon>
        <taxon>Dreissenoidea</taxon>
        <taxon>Dreissenidae</taxon>
        <taxon>Dreissena</taxon>
    </lineage>
</organism>
<sequence length="61" mass="7249">MAAGVERIVTEMSRHTRLFERQNDLLHRVSTAVLQVRDDMDRLRRRENRSSVKSVSKNIRK</sequence>
<dbReference type="AlphaFoldDB" id="A0A9D4GYM8"/>
<reference evidence="1" key="2">
    <citation type="submission" date="2020-11" db="EMBL/GenBank/DDBJ databases">
        <authorList>
            <person name="McCartney M.A."/>
            <person name="Auch B."/>
            <person name="Kono T."/>
            <person name="Mallez S."/>
            <person name="Becker A."/>
            <person name="Gohl D.M."/>
            <person name="Silverstein K.A.T."/>
            <person name="Koren S."/>
            <person name="Bechman K.B."/>
            <person name="Herman A."/>
            <person name="Abrahante J.E."/>
            <person name="Garbe J."/>
        </authorList>
    </citation>
    <scope>NUCLEOTIDE SEQUENCE</scope>
    <source>
        <strain evidence="1">Duluth1</strain>
        <tissue evidence="1">Whole animal</tissue>
    </source>
</reference>